<keyword evidence="5" id="KW-0169">Cobalamin biosynthesis</keyword>
<evidence type="ECO:0000259" key="10">
    <source>
        <dbReference type="Pfam" id="PF00155"/>
    </source>
</evidence>
<dbReference type="Proteomes" id="UP000018542">
    <property type="component" value="Chromosome"/>
</dbReference>
<evidence type="ECO:0000256" key="1">
    <source>
        <dbReference type="ARBA" id="ARBA00001933"/>
    </source>
</evidence>
<dbReference type="InterPro" id="IPR015421">
    <property type="entry name" value="PyrdxlP-dep_Trfase_major"/>
</dbReference>
<sequence length="343" mass="36358">MRHGRPEPVAHGGDLDRARARFPNARLPWIDLSTGINPVPYPLPELAPELWTRLPMRSDERRLKEAAARRYGAASPDAVVCAPGTQALIQVLPRLVASSRVAVLGPTYGEHAAAWRQAGHDVMDVADADAARGAHVVVVVNPNNPTGRIVPPDTLREVAVRLDAAGGLLVVDEAFADVAPQSASVVPDLPPSTVVLRSLGKMYGLAGVRLGFAIAQGDMAQRIREAMGPWAVSGPALAIGAAALADDAWLNASRAALDLAAKRLDGSLEANGLTVLGGTSLFRLASHPEAARVAEALGRAGLLVREFSYAPTWLRFGLPGSEAEWKRLERALEAACYAERTPF</sequence>
<dbReference type="InterPro" id="IPR015422">
    <property type="entry name" value="PyrdxlP-dep_Trfase_small"/>
</dbReference>
<dbReference type="UniPathway" id="UPA00148"/>
<evidence type="ECO:0000313" key="12">
    <source>
        <dbReference type="Proteomes" id="UP000018542"/>
    </source>
</evidence>
<evidence type="ECO:0000256" key="2">
    <source>
        <dbReference type="ARBA" id="ARBA00003444"/>
    </source>
</evidence>
<dbReference type="Gene3D" id="3.40.640.10">
    <property type="entry name" value="Type I PLP-dependent aspartate aminotransferase-like (Major domain)"/>
    <property type="match status" value="1"/>
</dbReference>
<reference evidence="11 12" key="1">
    <citation type="journal article" date="2014" name="Genome Announc.">
        <title>Complete Genome Sequence of Hyphomicrobium nitrativorans Strain NL23, a Denitrifying Bacterium Isolated from Biofilm of a Methanol-Fed Denitrification System Treating Seawater at the Montreal Biodome.</title>
        <authorList>
            <person name="Martineau C."/>
            <person name="Villeneuve C."/>
            <person name="Mauffrey F."/>
            <person name="Villemur R."/>
        </authorList>
    </citation>
    <scope>NUCLEOTIDE SEQUENCE [LARGE SCALE GENOMIC DNA]</scope>
    <source>
        <strain evidence="11">NL23</strain>
    </source>
</reference>
<evidence type="ECO:0000313" key="11">
    <source>
        <dbReference type="EMBL" id="AHB48485.1"/>
    </source>
</evidence>
<dbReference type="CDD" id="cd00609">
    <property type="entry name" value="AAT_like"/>
    <property type="match status" value="1"/>
</dbReference>
<keyword evidence="12" id="KW-1185">Reference proteome</keyword>
<dbReference type="OrthoDB" id="9799304at2"/>
<evidence type="ECO:0000256" key="4">
    <source>
        <dbReference type="ARBA" id="ARBA00012285"/>
    </source>
</evidence>
<keyword evidence="6" id="KW-0663">Pyridoxal phosphate</keyword>
<dbReference type="EC" id="4.1.1.81" evidence="4"/>
<dbReference type="RefSeq" id="WP_023787153.1">
    <property type="nucleotide sequence ID" value="NC_022997.1"/>
</dbReference>
<dbReference type="PATRIC" id="fig|1029756.8.peg.1854"/>
<dbReference type="EMBL" id="CP006912">
    <property type="protein sequence ID" value="AHB48485.1"/>
    <property type="molecule type" value="Genomic_DNA"/>
</dbReference>
<dbReference type="InterPro" id="IPR004839">
    <property type="entry name" value="Aminotransferase_I/II_large"/>
</dbReference>
<evidence type="ECO:0000256" key="6">
    <source>
        <dbReference type="ARBA" id="ARBA00022898"/>
    </source>
</evidence>
<dbReference type="InterPro" id="IPR015424">
    <property type="entry name" value="PyrdxlP-dep_Trfase"/>
</dbReference>
<dbReference type="GO" id="GO:0030170">
    <property type="term" value="F:pyridoxal phosphate binding"/>
    <property type="evidence" value="ECO:0007669"/>
    <property type="project" value="InterPro"/>
</dbReference>
<dbReference type="STRING" id="1029756.W911_08900"/>
<dbReference type="PANTHER" id="PTHR42885">
    <property type="entry name" value="HISTIDINOL-PHOSPHATE AMINOTRANSFERASE-RELATED"/>
    <property type="match status" value="1"/>
</dbReference>
<dbReference type="AlphaFoldDB" id="V5SEK4"/>
<dbReference type="Gene3D" id="3.90.1150.10">
    <property type="entry name" value="Aspartate Aminotransferase, domain 1"/>
    <property type="match status" value="1"/>
</dbReference>
<name>V5SEK4_9HYPH</name>
<dbReference type="Pfam" id="PF00155">
    <property type="entry name" value="Aminotran_1_2"/>
    <property type="match status" value="1"/>
</dbReference>
<organism evidence="11 12">
    <name type="scientific">Hyphomicrobium nitrativorans NL23</name>
    <dbReference type="NCBI Taxonomy" id="1029756"/>
    <lineage>
        <taxon>Bacteria</taxon>
        <taxon>Pseudomonadati</taxon>
        <taxon>Pseudomonadota</taxon>
        <taxon>Alphaproteobacteria</taxon>
        <taxon>Hyphomicrobiales</taxon>
        <taxon>Hyphomicrobiaceae</taxon>
        <taxon>Hyphomicrobium</taxon>
    </lineage>
</organism>
<comment type="cofactor">
    <cofactor evidence="1">
        <name>pyridoxal 5'-phosphate</name>
        <dbReference type="ChEBI" id="CHEBI:597326"/>
    </cofactor>
</comment>
<dbReference type="PANTHER" id="PTHR42885:SF1">
    <property type="entry name" value="THREONINE-PHOSPHATE DECARBOXYLASE"/>
    <property type="match status" value="1"/>
</dbReference>
<dbReference type="GO" id="GO:0009236">
    <property type="term" value="P:cobalamin biosynthetic process"/>
    <property type="evidence" value="ECO:0007669"/>
    <property type="project" value="UniProtKB-UniPathway"/>
</dbReference>
<dbReference type="InterPro" id="IPR005860">
    <property type="entry name" value="CobD"/>
</dbReference>
<gene>
    <name evidence="11" type="ORF">W911_08900</name>
</gene>
<comment type="pathway">
    <text evidence="3">Cofactor biosynthesis; adenosylcobalamin biosynthesis.</text>
</comment>
<evidence type="ECO:0000256" key="3">
    <source>
        <dbReference type="ARBA" id="ARBA00004953"/>
    </source>
</evidence>
<evidence type="ECO:0000256" key="9">
    <source>
        <dbReference type="ARBA" id="ARBA00048531"/>
    </source>
</evidence>
<evidence type="ECO:0000256" key="7">
    <source>
        <dbReference type="ARBA" id="ARBA00023239"/>
    </source>
</evidence>
<dbReference type="GO" id="GO:0048472">
    <property type="term" value="F:threonine-phosphate decarboxylase activity"/>
    <property type="evidence" value="ECO:0007669"/>
    <property type="project" value="UniProtKB-EC"/>
</dbReference>
<dbReference type="NCBIfam" id="TIGR01140">
    <property type="entry name" value="L_thr_O3P_dcar"/>
    <property type="match status" value="1"/>
</dbReference>
<dbReference type="SUPFAM" id="SSF53383">
    <property type="entry name" value="PLP-dependent transferases"/>
    <property type="match status" value="1"/>
</dbReference>
<protein>
    <recommendedName>
        <fullName evidence="4">threonine-phosphate decarboxylase</fullName>
        <ecNumber evidence="4">4.1.1.81</ecNumber>
    </recommendedName>
    <alternativeName>
        <fullName evidence="8">L-threonine-O-3-phosphate decarboxylase</fullName>
    </alternativeName>
</protein>
<evidence type="ECO:0000256" key="5">
    <source>
        <dbReference type="ARBA" id="ARBA00022573"/>
    </source>
</evidence>
<comment type="catalytic activity">
    <reaction evidence="9">
        <text>O-phospho-L-threonine + H(+) = (R)-1-aminopropan-2-yl phosphate + CO2</text>
        <dbReference type="Rhea" id="RHEA:11492"/>
        <dbReference type="ChEBI" id="CHEBI:15378"/>
        <dbReference type="ChEBI" id="CHEBI:16526"/>
        <dbReference type="ChEBI" id="CHEBI:58563"/>
        <dbReference type="ChEBI" id="CHEBI:58675"/>
        <dbReference type="EC" id="4.1.1.81"/>
    </reaction>
</comment>
<proteinExistence type="predicted"/>
<comment type="function">
    <text evidence="2">Decarboxylates L-threonine-O-3-phosphate to yield (R)-1-amino-2-propanol O-2-phosphate, the precursor for the linkage between the nucleotide loop and the corrin ring in cobalamin.</text>
</comment>
<feature type="domain" description="Aminotransferase class I/classII large" evidence="10">
    <location>
        <begin position="62"/>
        <end position="328"/>
    </location>
</feature>
<dbReference type="KEGG" id="hni:W911_08900"/>
<keyword evidence="7" id="KW-0456">Lyase</keyword>
<dbReference type="HOGENOM" id="CLU_017584_3_4_5"/>
<accession>V5SEK4</accession>
<evidence type="ECO:0000256" key="8">
    <source>
        <dbReference type="ARBA" id="ARBA00029996"/>
    </source>
</evidence>